<dbReference type="Pfam" id="PF13733">
    <property type="entry name" value="Glyco_transf_7N"/>
    <property type="match status" value="1"/>
</dbReference>
<dbReference type="GO" id="GO:0016757">
    <property type="term" value="F:glycosyltransferase activity"/>
    <property type="evidence" value="ECO:0007669"/>
    <property type="project" value="UniProtKB-KW"/>
</dbReference>
<dbReference type="SUPFAM" id="SSF53448">
    <property type="entry name" value="Nucleotide-diphospho-sugar transferases"/>
    <property type="match status" value="1"/>
</dbReference>
<gene>
    <name evidence="3" type="primary">B4galt5</name>
    <name evidence="2" type="synonym">B4galt5_predicted</name>
    <name evidence="2" type="ORF">rCG_32403</name>
</gene>
<dbReference type="CTD" id="9334"/>
<dbReference type="RGD" id="1310062">
    <property type="gene designation" value="B4galt5"/>
</dbReference>
<dbReference type="AGR" id="RGD:1310062"/>
<dbReference type="GeneID" id="362275"/>
<keyword evidence="2" id="KW-0808">Transferase</keyword>
<evidence type="ECO:0000259" key="1">
    <source>
        <dbReference type="Pfam" id="PF13733"/>
    </source>
</evidence>
<dbReference type="InterPro" id="IPR003859">
    <property type="entry name" value="Galactosyl_T"/>
</dbReference>
<dbReference type="Gene3D" id="3.90.550.10">
    <property type="entry name" value="Spore Coat Polysaccharide Biosynthesis Protein SpsA, Chain A"/>
    <property type="match status" value="1"/>
</dbReference>
<evidence type="ECO:0000313" key="2">
    <source>
        <dbReference type="EMBL" id="EDL96414.1"/>
    </source>
</evidence>
<dbReference type="InterPro" id="IPR029044">
    <property type="entry name" value="Nucleotide-diphossugar_trans"/>
</dbReference>
<dbReference type="GO" id="GO:0005975">
    <property type="term" value="P:carbohydrate metabolic process"/>
    <property type="evidence" value="ECO:0007669"/>
    <property type="project" value="InterPro"/>
</dbReference>
<reference evidence="2" key="1">
    <citation type="journal article" date="2005" name="Genome Res.">
        <title>Gene and alternative splicing annotation with AIR.</title>
        <authorList>
            <person name="Florea L."/>
            <person name="Di Francesco V."/>
            <person name="Miller J."/>
            <person name="Turner R."/>
            <person name="Yao A."/>
            <person name="Harris M."/>
            <person name="Walenz B."/>
            <person name="Mobarry C."/>
            <person name="Merkulov G.V."/>
            <person name="Charlab R."/>
            <person name="Dew I."/>
            <person name="Deng Z."/>
            <person name="Istrail S."/>
            <person name="Li P."/>
            <person name="Sutton G."/>
        </authorList>
    </citation>
    <scope>NUCLEOTIDE SEQUENCE</scope>
    <source>
        <strain evidence="2">BN</strain>
    </source>
</reference>
<feature type="domain" description="Galactosyltransferase N-terminal" evidence="1">
    <location>
        <begin position="70"/>
        <end position="133"/>
    </location>
</feature>
<proteinExistence type="predicted"/>
<dbReference type="PANTHER" id="PTHR19300:SF45">
    <property type="entry name" value="BETA-1,4-GALACTOSYLTRANSFERASE 5"/>
    <property type="match status" value="1"/>
</dbReference>
<dbReference type="KEGG" id="rno:362275"/>
<protein>
    <submittedName>
        <fullName evidence="2">UDP-Gal:betaGlcNAc beta 1,4-galactosyltransferase, polypeptide 5 (Predicted), isoform CRA_b</fullName>
    </submittedName>
</protein>
<dbReference type="AlphaFoldDB" id="A6JXJ4"/>
<reference evidence="2" key="2">
    <citation type="submission" date="2005-09" db="EMBL/GenBank/DDBJ databases">
        <authorList>
            <person name="Mural R.J."/>
            <person name="Li P.W."/>
            <person name="Adams M.D."/>
            <person name="Amanatides P.G."/>
            <person name="Baden-Tillson H."/>
            <person name="Barnstead M."/>
            <person name="Chin S.H."/>
            <person name="Dew I."/>
            <person name="Evans C.A."/>
            <person name="Ferriera S."/>
            <person name="Flanigan M."/>
            <person name="Fosler C."/>
            <person name="Glodek A."/>
            <person name="Gu Z."/>
            <person name="Holt R.A."/>
            <person name="Jennings D."/>
            <person name="Kraft C.L."/>
            <person name="Lu F."/>
            <person name="Nguyen T."/>
            <person name="Nusskern D.R."/>
            <person name="Pfannkoch C.M."/>
            <person name="Sitter C."/>
            <person name="Sutton G.G."/>
            <person name="Venter J.C."/>
            <person name="Wang Z."/>
            <person name="Woodage T."/>
            <person name="Zheng X.H."/>
            <person name="Zhong F."/>
        </authorList>
    </citation>
    <scope>NUCLEOTIDE SEQUENCE</scope>
    <source>
        <strain evidence="2">BN</strain>
    </source>
</reference>
<evidence type="ECO:0000313" key="3">
    <source>
        <dbReference type="RGD" id="1310062"/>
    </source>
</evidence>
<dbReference type="PANTHER" id="PTHR19300">
    <property type="entry name" value="BETA-1,4-GALACTOSYLTRANSFERASE"/>
    <property type="match status" value="1"/>
</dbReference>
<dbReference type="Proteomes" id="UP000234681">
    <property type="component" value="Chromosome 3"/>
</dbReference>
<accession>A6JXJ4</accession>
<dbReference type="EMBL" id="CH474005">
    <property type="protein sequence ID" value="EDL96414.1"/>
    <property type="molecule type" value="Genomic_DNA"/>
</dbReference>
<sequence length="143" mass="16356">MVQAQGILLRDNVRTIGAQVYEQVVRSAYAKRNSSLNDSDYPLDLNHSEAFPPTTTFLPEDFTYFANHPCPERLPSMKGPIDINMSEIRMDDIHELFSRDPAIRLGGHWKPADCMPRWKVAILIPFRNRHDSFLCLPPCSLCP</sequence>
<name>A6JXJ4_RAT</name>
<keyword evidence="2" id="KW-0328">Glycosyltransferase</keyword>
<organism evidence="2">
    <name type="scientific">Rattus norvegicus</name>
    <name type="common">Rat</name>
    <dbReference type="NCBI Taxonomy" id="10116"/>
    <lineage>
        <taxon>Eukaryota</taxon>
        <taxon>Metazoa</taxon>
        <taxon>Chordata</taxon>
        <taxon>Craniata</taxon>
        <taxon>Vertebrata</taxon>
        <taxon>Euteleostomi</taxon>
        <taxon>Mammalia</taxon>
        <taxon>Eutheria</taxon>
        <taxon>Euarchontoglires</taxon>
        <taxon>Glires</taxon>
        <taxon>Rodentia</taxon>
        <taxon>Myomorpha</taxon>
        <taxon>Muroidea</taxon>
        <taxon>Muridae</taxon>
        <taxon>Murinae</taxon>
        <taxon>Rattus</taxon>
    </lineage>
</organism>
<dbReference type="InterPro" id="IPR027995">
    <property type="entry name" value="Galactosyl_T_N"/>
</dbReference>